<evidence type="ECO:0000256" key="2">
    <source>
        <dbReference type="ARBA" id="ARBA00022475"/>
    </source>
</evidence>
<feature type="transmembrane region" description="Helical" evidence="8">
    <location>
        <begin position="257"/>
        <end position="278"/>
    </location>
</feature>
<evidence type="ECO:0000256" key="8">
    <source>
        <dbReference type="SAM" id="Phobius"/>
    </source>
</evidence>
<protein>
    <submittedName>
        <fullName evidence="11">MotA/TolQ/ExbB proton channel family protein</fullName>
    </submittedName>
</protein>
<dbReference type="PANTHER" id="PTHR30625">
    <property type="entry name" value="PROTEIN TOLQ"/>
    <property type="match status" value="1"/>
</dbReference>
<comment type="similarity">
    <text evidence="6">Belongs to the exbB/tolQ family.</text>
</comment>
<evidence type="ECO:0000259" key="10">
    <source>
        <dbReference type="Pfam" id="PF01618"/>
    </source>
</evidence>
<proteinExistence type="inferred from homology"/>
<keyword evidence="2" id="KW-1003">Cell membrane</keyword>
<keyword evidence="5 8" id="KW-0472">Membrane</keyword>
<evidence type="ECO:0000256" key="3">
    <source>
        <dbReference type="ARBA" id="ARBA00022692"/>
    </source>
</evidence>
<feature type="chain" id="PRO_5047351985" evidence="9">
    <location>
        <begin position="18"/>
        <end position="446"/>
    </location>
</feature>
<comment type="subcellular location">
    <subcellularLocation>
        <location evidence="1">Cell membrane</location>
        <topology evidence="1">Multi-pass membrane protein</topology>
    </subcellularLocation>
    <subcellularLocation>
        <location evidence="6">Membrane</location>
        <topology evidence="6">Multi-pass membrane protein</topology>
    </subcellularLocation>
</comment>
<feature type="domain" description="MotA/TolQ/ExbB proton channel" evidence="10">
    <location>
        <begin position="315"/>
        <end position="434"/>
    </location>
</feature>
<dbReference type="InterPro" id="IPR002898">
    <property type="entry name" value="MotA_ExbB_proton_chnl"/>
</dbReference>
<feature type="signal peptide" evidence="9">
    <location>
        <begin position="1"/>
        <end position="17"/>
    </location>
</feature>
<organism evidence="11 12">
    <name type="scientific">Lentisphaera profundi</name>
    <dbReference type="NCBI Taxonomy" id="1658616"/>
    <lineage>
        <taxon>Bacteria</taxon>
        <taxon>Pseudomonadati</taxon>
        <taxon>Lentisphaerota</taxon>
        <taxon>Lentisphaeria</taxon>
        <taxon>Lentisphaerales</taxon>
        <taxon>Lentisphaeraceae</taxon>
        <taxon>Lentisphaera</taxon>
    </lineage>
</organism>
<keyword evidence="3 8" id="KW-0812">Transmembrane</keyword>
<evidence type="ECO:0000256" key="5">
    <source>
        <dbReference type="ARBA" id="ARBA00023136"/>
    </source>
</evidence>
<evidence type="ECO:0000256" key="4">
    <source>
        <dbReference type="ARBA" id="ARBA00022989"/>
    </source>
</evidence>
<name>A0ABY7VYT8_9BACT</name>
<reference evidence="11 12" key="1">
    <citation type="submission" date="2023-02" db="EMBL/GenBank/DDBJ databases">
        <title>Genome sequence of Lentisphaera profundi SAORIC-696.</title>
        <authorList>
            <person name="Kim e."/>
            <person name="Cho J.-C."/>
            <person name="Choi A."/>
            <person name="Kang I."/>
        </authorList>
    </citation>
    <scope>NUCLEOTIDE SEQUENCE [LARGE SCALE GENOMIC DNA]</scope>
    <source>
        <strain evidence="11 12">SAORIC-696</strain>
    </source>
</reference>
<dbReference type="Proteomes" id="UP001214250">
    <property type="component" value="Chromosome 1"/>
</dbReference>
<feature type="transmembrane region" description="Helical" evidence="8">
    <location>
        <begin position="353"/>
        <end position="377"/>
    </location>
</feature>
<keyword evidence="12" id="KW-1185">Reference proteome</keyword>
<keyword evidence="6" id="KW-0653">Protein transport</keyword>
<evidence type="ECO:0000313" key="11">
    <source>
        <dbReference type="EMBL" id="WDE97213.1"/>
    </source>
</evidence>
<evidence type="ECO:0000313" key="12">
    <source>
        <dbReference type="Proteomes" id="UP001214250"/>
    </source>
</evidence>
<dbReference type="PANTHER" id="PTHR30625:SF11">
    <property type="entry name" value="MOTA_TOLQ_EXBB PROTON CHANNEL DOMAIN-CONTAINING PROTEIN"/>
    <property type="match status" value="1"/>
</dbReference>
<dbReference type="EMBL" id="CP117811">
    <property type="protein sequence ID" value="WDE97213.1"/>
    <property type="molecule type" value="Genomic_DNA"/>
</dbReference>
<evidence type="ECO:0000256" key="6">
    <source>
        <dbReference type="RuleBase" id="RU004057"/>
    </source>
</evidence>
<accession>A0ABY7VYT8</accession>
<dbReference type="Pfam" id="PF01618">
    <property type="entry name" value="MotA_ExbB"/>
    <property type="match status" value="1"/>
</dbReference>
<feature type="coiled-coil region" evidence="7">
    <location>
        <begin position="61"/>
        <end position="109"/>
    </location>
</feature>
<evidence type="ECO:0000256" key="7">
    <source>
        <dbReference type="SAM" id="Coils"/>
    </source>
</evidence>
<keyword evidence="6" id="KW-0813">Transport</keyword>
<keyword evidence="7" id="KW-0175">Coiled coil</keyword>
<evidence type="ECO:0000256" key="1">
    <source>
        <dbReference type="ARBA" id="ARBA00004651"/>
    </source>
</evidence>
<keyword evidence="9" id="KW-0732">Signal</keyword>
<feature type="transmembrane region" description="Helical" evidence="8">
    <location>
        <begin position="397"/>
        <end position="422"/>
    </location>
</feature>
<gene>
    <name evidence="11" type="ORF">PQO03_04500</name>
</gene>
<sequence length="446" mass="49631">MKKVLFSLCFLLVNAYAVELSQVSKDLQASYLGANKALAKQEQSIFKERQALLTQMDADKAELAKSASQNLDNQISLLQKELEQVLNDINQLEDEQDDFKIALLDQRREFESLISQQEIDQEQTKLKALDSLIESKDFSQALNSYFDITSSIVNQGSTTHLGKAKVANIQGQVLEADSLSISRAKHYYKLEKSAGIGQIKNNSPYPQIIPINGSEQAFSDFAESANCTLQFDFSDGLVFKDSAKEKTLQDHLKAGGIMVYPLLFLGFICIIIALYKFIQLYSIRSQYDDKVIKLISLIKEDKLEEAEQYVKQLKKPIRALLGEALKYKDAPRVDLEELLNETILSELPRLDRLMHILSVSAGAAPLMGLLGTVMGIIKTFEMIGIYGTSDANQLSLGISEALVTTEVGLLVAIPTLITYALLNRRLRTIISSLEKASLSFINGSRA</sequence>
<dbReference type="RefSeq" id="WP_274151462.1">
    <property type="nucleotide sequence ID" value="NZ_CP117811.1"/>
</dbReference>
<keyword evidence="4 8" id="KW-1133">Transmembrane helix</keyword>
<dbReference type="InterPro" id="IPR050790">
    <property type="entry name" value="ExbB/TolQ_transport"/>
</dbReference>
<evidence type="ECO:0000256" key="9">
    <source>
        <dbReference type="SAM" id="SignalP"/>
    </source>
</evidence>